<sequence>MTELKRGALFSQDTLTTLLALARLVNSEFGGPDVLESAETLCAFLDEHGWTGRRDGDKAELEAMRALRTRISALWELLENEEALVAEVNSLLATTRANPWLTRHSEAPYWHLHFNQPDDPLAERIGAEIAMAFAEIIRSDEISRLKQCAAPDCSAVLVDLSRNRSRLFCDIGNCGNRMHVAAYRARLRKLG</sequence>
<dbReference type="InterPro" id="IPR010852">
    <property type="entry name" value="ABATE"/>
</dbReference>
<keyword evidence="3" id="KW-1185">Reference proteome</keyword>
<dbReference type="STRING" id="640132.Srot_2783"/>
<feature type="domain" description="Zinc finger CGNR" evidence="1">
    <location>
        <begin position="144"/>
        <end position="186"/>
    </location>
</feature>
<dbReference type="Pfam" id="PF11706">
    <property type="entry name" value="zf-CGNR"/>
    <property type="match status" value="1"/>
</dbReference>
<dbReference type="PANTHER" id="PTHR35525:SF3">
    <property type="entry name" value="BLL6575 PROTEIN"/>
    <property type="match status" value="1"/>
</dbReference>
<dbReference type="PANTHER" id="PTHR35525">
    <property type="entry name" value="BLL6575 PROTEIN"/>
    <property type="match status" value="1"/>
</dbReference>
<dbReference type="KEGG" id="srt:Srot_2783"/>
<evidence type="ECO:0000259" key="1">
    <source>
        <dbReference type="Pfam" id="PF11706"/>
    </source>
</evidence>
<reference evidence="2 3" key="1">
    <citation type="journal article" date="2010" name="Stand. Genomic Sci.">
        <title>Complete genome sequence of Segniliparus rotundus type strain (CDC 1076).</title>
        <authorList>
            <person name="Sikorski J."/>
            <person name="Lapidus A."/>
            <person name="Copeland A."/>
            <person name="Misra M."/>
            <person name="Glavina Del Rio T."/>
            <person name="Nolan M."/>
            <person name="Lucas S."/>
            <person name="Chen F."/>
            <person name="Tice H."/>
            <person name="Cheng J.F."/>
            <person name="Jando M."/>
            <person name="Schneider S."/>
            <person name="Bruce D."/>
            <person name="Goodwin L."/>
            <person name="Pitluck S."/>
            <person name="Liolios K."/>
            <person name="Mikhailova N."/>
            <person name="Pati A."/>
            <person name="Ivanova N."/>
            <person name="Mavromatis K."/>
            <person name="Chen A."/>
            <person name="Palaniappan K."/>
            <person name="Chertkov O."/>
            <person name="Land M."/>
            <person name="Hauser L."/>
            <person name="Chang Y.J."/>
            <person name="Jeffries C.D."/>
            <person name="Brettin T."/>
            <person name="Detter J.C."/>
            <person name="Han C."/>
            <person name="Rohde M."/>
            <person name="Goker M."/>
            <person name="Bristow J."/>
            <person name="Eisen J.A."/>
            <person name="Markowitz V."/>
            <person name="Hugenholtz P."/>
            <person name="Kyrpides N.C."/>
            <person name="Klenk H.P."/>
        </authorList>
    </citation>
    <scope>NUCLEOTIDE SEQUENCE [LARGE SCALE GENOMIC DNA]</scope>
    <source>
        <strain evidence="3">ATCC BAA-972 / CDC 1076 / CIP 108378 / DSM 44985 / JCM 13578</strain>
    </source>
</reference>
<accession>D6ZD28</accession>
<dbReference type="HOGENOM" id="CLU_087298_1_0_11"/>
<dbReference type="Gene3D" id="1.10.3300.10">
    <property type="entry name" value="Jann2411-like domain"/>
    <property type="match status" value="1"/>
</dbReference>
<dbReference type="InterPro" id="IPR021005">
    <property type="entry name" value="Znf_CGNR"/>
</dbReference>
<evidence type="ECO:0000313" key="2">
    <source>
        <dbReference type="EMBL" id="ADG99215.1"/>
    </source>
</evidence>
<evidence type="ECO:0000313" key="3">
    <source>
        <dbReference type="Proteomes" id="UP000002247"/>
    </source>
</evidence>
<gene>
    <name evidence="2" type="ordered locus">Srot_2783</name>
</gene>
<organism evidence="2 3">
    <name type="scientific">Segniliparus rotundus (strain ATCC BAA-972 / CDC 1076 / CIP 108378 / DSM 44985 / JCM 13578)</name>
    <dbReference type="NCBI Taxonomy" id="640132"/>
    <lineage>
        <taxon>Bacteria</taxon>
        <taxon>Bacillati</taxon>
        <taxon>Actinomycetota</taxon>
        <taxon>Actinomycetes</taxon>
        <taxon>Mycobacteriales</taxon>
        <taxon>Segniliparaceae</taxon>
        <taxon>Segniliparus</taxon>
    </lineage>
</organism>
<dbReference type="Proteomes" id="UP000002247">
    <property type="component" value="Chromosome"/>
</dbReference>
<name>D6ZD28_SEGRD</name>
<dbReference type="SUPFAM" id="SSF160904">
    <property type="entry name" value="Jann2411-like"/>
    <property type="match status" value="1"/>
</dbReference>
<protein>
    <recommendedName>
        <fullName evidence="1">Zinc finger CGNR domain-containing protein</fullName>
    </recommendedName>
</protein>
<proteinExistence type="predicted"/>
<dbReference type="OrthoDB" id="3531194at2"/>
<dbReference type="EMBL" id="CP001958">
    <property type="protein sequence ID" value="ADG99215.1"/>
    <property type="molecule type" value="Genomic_DNA"/>
</dbReference>
<dbReference type="RefSeq" id="WP_013139664.1">
    <property type="nucleotide sequence ID" value="NC_014168.1"/>
</dbReference>
<dbReference type="eggNOG" id="COG5516">
    <property type="taxonomic scope" value="Bacteria"/>
</dbReference>
<dbReference type="AlphaFoldDB" id="D6ZD28"/>
<dbReference type="InterPro" id="IPR023286">
    <property type="entry name" value="ABATE_dom_sf"/>
</dbReference>
<dbReference type="Pfam" id="PF07336">
    <property type="entry name" value="ABATE"/>
    <property type="match status" value="1"/>
</dbReference>